<gene>
    <name evidence="2" type="ORF">ENH_00057700</name>
</gene>
<protein>
    <submittedName>
        <fullName evidence="2">Uncharacterized protein</fullName>
    </submittedName>
</protein>
<dbReference type="AlphaFoldDB" id="U6MXS8"/>
<feature type="compositionally biased region" description="Gly residues" evidence="1">
    <location>
        <begin position="144"/>
        <end position="154"/>
    </location>
</feature>
<keyword evidence="3" id="KW-1185">Reference proteome</keyword>
<reference evidence="2" key="1">
    <citation type="submission" date="2013-10" db="EMBL/GenBank/DDBJ databases">
        <title>Genomic analysis of the causative agents of coccidiosis in chickens.</title>
        <authorList>
            <person name="Reid A.J."/>
            <person name="Blake D."/>
            <person name="Billington K."/>
            <person name="Browne H."/>
            <person name="Dunn M."/>
            <person name="Hung S."/>
            <person name="Kawahara F."/>
            <person name="Miranda-Saavedra D."/>
            <person name="Mourier T."/>
            <person name="Nagra H."/>
            <person name="Otto T.D."/>
            <person name="Rawlings N."/>
            <person name="Sanchez A."/>
            <person name="Sanders M."/>
            <person name="Subramaniam C."/>
            <person name="Tay Y."/>
            <person name="Dear P."/>
            <person name="Doerig C."/>
            <person name="Gruber A."/>
            <person name="Parkinson J."/>
            <person name="Shirley M."/>
            <person name="Wan K.L."/>
            <person name="Berriman M."/>
            <person name="Tomley F."/>
            <person name="Pain A."/>
        </authorList>
    </citation>
    <scope>NUCLEOTIDE SEQUENCE [LARGE SCALE GENOMIC DNA]</scope>
    <source>
        <strain evidence="2">Houghton</strain>
    </source>
</reference>
<feature type="region of interest" description="Disordered" evidence="1">
    <location>
        <begin position="97"/>
        <end position="171"/>
    </location>
</feature>
<dbReference type="RefSeq" id="XP_013437233.1">
    <property type="nucleotide sequence ID" value="XM_013581779.1"/>
</dbReference>
<evidence type="ECO:0000256" key="1">
    <source>
        <dbReference type="SAM" id="MobiDB-lite"/>
    </source>
</evidence>
<name>U6MXS8_9EIME</name>
<dbReference type="GeneID" id="25475911"/>
<accession>U6MXS8</accession>
<evidence type="ECO:0000313" key="3">
    <source>
        <dbReference type="Proteomes" id="UP000030754"/>
    </source>
</evidence>
<dbReference type="EMBL" id="HG725597">
    <property type="protein sequence ID" value="CDJ68766.1"/>
    <property type="molecule type" value="Genomic_DNA"/>
</dbReference>
<evidence type="ECO:0000313" key="2">
    <source>
        <dbReference type="EMBL" id="CDJ68766.1"/>
    </source>
</evidence>
<organism evidence="2 3">
    <name type="scientific">Eimeria necatrix</name>
    <dbReference type="NCBI Taxonomy" id="51315"/>
    <lineage>
        <taxon>Eukaryota</taxon>
        <taxon>Sar</taxon>
        <taxon>Alveolata</taxon>
        <taxon>Apicomplexa</taxon>
        <taxon>Conoidasida</taxon>
        <taxon>Coccidia</taxon>
        <taxon>Eucoccidiorida</taxon>
        <taxon>Eimeriorina</taxon>
        <taxon>Eimeriidae</taxon>
        <taxon>Eimeria</taxon>
    </lineage>
</organism>
<sequence length="171" mass="17197">MSAKDDKDSSTASCCALRSSRCSAARLAQQLSIHHKWYPSRYTAKLKSQRPTEANKEFVSSSCSSSIIIPGLLRRLDSFSQLLLLLLLLLPAAAAAAGGPRAQGTSAGGPREPRGPPLGTPSRGAPGAPGAPGGPRGAQEGPRGAPGGPRGAPGGPSDANVTGGPCESGHP</sequence>
<proteinExistence type="predicted"/>
<reference evidence="2" key="2">
    <citation type="submission" date="2013-10" db="EMBL/GenBank/DDBJ databases">
        <authorList>
            <person name="Aslett M."/>
        </authorList>
    </citation>
    <scope>NUCLEOTIDE SEQUENCE [LARGE SCALE GENOMIC DNA]</scope>
    <source>
        <strain evidence="2">Houghton</strain>
    </source>
</reference>
<dbReference type="Proteomes" id="UP000030754">
    <property type="component" value="Unassembled WGS sequence"/>
</dbReference>
<dbReference type="VEuPathDB" id="ToxoDB:ENH_00057700"/>